<dbReference type="AlphaFoldDB" id="A0A1Y3BRV0"/>
<proteinExistence type="predicted"/>
<protein>
    <submittedName>
        <fullName evidence="1">Uncharacterized protein</fullName>
    </submittedName>
</protein>
<comment type="caution">
    <text evidence="1">The sequence shown here is derived from an EMBL/GenBank/DDBJ whole genome shotgun (WGS) entry which is preliminary data.</text>
</comment>
<keyword evidence="2" id="KW-1185">Reference proteome</keyword>
<sequence length="74" mass="7992">MTNDGGTSGGVAIINNNDGNGNFSSFNNNFNHQQFDVGSIGSNNGLNSLTRSASEEALPFHLKRRGFEYFISFS</sequence>
<gene>
    <name evidence="1" type="ORF">BLA29_010647</name>
</gene>
<accession>A0A1Y3BRV0</accession>
<evidence type="ECO:0000313" key="2">
    <source>
        <dbReference type="Proteomes" id="UP000194236"/>
    </source>
</evidence>
<reference evidence="1 2" key="1">
    <citation type="submission" date="2017-03" db="EMBL/GenBank/DDBJ databases">
        <title>Genome Survey of Euroglyphus maynei.</title>
        <authorList>
            <person name="Arlian L.G."/>
            <person name="Morgan M.S."/>
            <person name="Rider S.D."/>
        </authorList>
    </citation>
    <scope>NUCLEOTIDE SEQUENCE [LARGE SCALE GENOMIC DNA]</scope>
    <source>
        <strain evidence="1">Arlian Lab</strain>
        <tissue evidence="1">Whole body</tissue>
    </source>
</reference>
<evidence type="ECO:0000313" key="1">
    <source>
        <dbReference type="EMBL" id="OTF83731.1"/>
    </source>
</evidence>
<organism evidence="1 2">
    <name type="scientific">Euroglyphus maynei</name>
    <name type="common">Mayne's house dust mite</name>
    <dbReference type="NCBI Taxonomy" id="6958"/>
    <lineage>
        <taxon>Eukaryota</taxon>
        <taxon>Metazoa</taxon>
        <taxon>Ecdysozoa</taxon>
        <taxon>Arthropoda</taxon>
        <taxon>Chelicerata</taxon>
        <taxon>Arachnida</taxon>
        <taxon>Acari</taxon>
        <taxon>Acariformes</taxon>
        <taxon>Sarcoptiformes</taxon>
        <taxon>Astigmata</taxon>
        <taxon>Psoroptidia</taxon>
        <taxon>Analgoidea</taxon>
        <taxon>Pyroglyphidae</taxon>
        <taxon>Pyroglyphinae</taxon>
        <taxon>Euroglyphus</taxon>
    </lineage>
</organism>
<name>A0A1Y3BRV0_EURMA</name>
<dbReference type="Proteomes" id="UP000194236">
    <property type="component" value="Unassembled WGS sequence"/>
</dbReference>
<dbReference type="EMBL" id="MUJZ01002399">
    <property type="protein sequence ID" value="OTF83731.1"/>
    <property type="molecule type" value="Genomic_DNA"/>
</dbReference>